<evidence type="ECO:0000313" key="2">
    <source>
        <dbReference type="EMBL" id="QYZ68958.1"/>
    </source>
</evidence>
<evidence type="ECO:0000259" key="1">
    <source>
        <dbReference type="Pfam" id="PF01872"/>
    </source>
</evidence>
<name>A0A8G0ZRW5_9RHOB</name>
<dbReference type="EMBL" id="CP069370">
    <property type="protein sequence ID" value="QYZ68958.1"/>
    <property type="molecule type" value="Genomic_DNA"/>
</dbReference>
<dbReference type="GO" id="GO:0009231">
    <property type="term" value="P:riboflavin biosynthetic process"/>
    <property type="evidence" value="ECO:0007669"/>
    <property type="project" value="InterPro"/>
</dbReference>
<gene>
    <name evidence="2" type="ORF">JO391_14550</name>
</gene>
<dbReference type="AlphaFoldDB" id="A0A8G0ZRW5"/>
<dbReference type="Proteomes" id="UP000826300">
    <property type="component" value="Chromosome"/>
</dbReference>
<protein>
    <submittedName>
        <fullName evidence="2">Dihydrofolate reductase family protein</fullName>
    </submittedName>
</protein>
<dbReference type="KEGG" id="nsm:JO391_14550"/>
<dbReference type="SUPFAM" id="SSF53597">
    <property type="entry name" value="Dihydrofolate reductase-like"/>
    <property type="match status" value="1"/>
</dbReference>
<reference evidence="2" key="1">
    <citation type="submission" date="2021-02" db="EMBL/GenBank/DDBJ databases">
        <title>Rhodobacter shimadae sp. nov., an aerobic anoxygenic phototrophic bacterium isolated from a hot spring.</title>
        <authorList>
            <person name="Muramatsu S."/>
            <person name="Haruta S."/>
            <person name="Hirose S."/>
            <person name="Hanada S."/>
        </authorList>
    </citation>
    <scope>NUCLEOTIDE SEQUENCE</scope>
    <source>
        <strain evidence="2">N10</strain>
    </source>
</reference>
<dbReference type="RefSeq" id="WP_220661177.1">
    <property type="nucleotide sequence ID" value="NZ_CP069370.1"/>
</dbReference>
<feature type="domain" description="Bacterial bifunctional deaminase-reductase C-terminal" evidence="1">
    <location>
        <begin position="4"/>
        <end position="166"/>
    </location>
</feature>
<organism evidence="2 3">
    <name type="scientific">Neotabrizicola shimadae</name>
    <dbReference type="NCBI Taxonomy" id="2807096"/>
    <lineage>
        <taxon>Bacteria</taxon>
        <taxon>Pseudomonadati</taxon>
        <taxon>Pseudomonadota</taxon>
        <taxon>Alphaproteobacteria</taxon>
        <taxon>Rhodobacterales</taxon>
        <taxon>Paracoccaceae</taxon>
        <taxon>Neotabrizicola</taxon>
    </lineage>
</organism>
<sequence>MARLIFAMNLSLDGYVDHDRFAPDALLFRHWIEQVRATSASLYGRGLYDLMRYWDADDPAWGAEERAFAEAWRAVPKWVVSRGTVEVGPNARQLTGDLATAVRELKDRLSGTIDLGGPVLAQALGEAGLVDEYRLYYHPVVLGHGRPFFTEPLPRLRLAGNDSFGEVIRLTYAPV</sequence>
<dbReference type="Pfam" id="PF01872">
    <property type="entry name" value="RibD_C"/>
    <property type="match status" value="1"/>
</dbReference>
<evidence type="ECO:0000313" key="3">
    <source>
        <dbReference type="Proteomes" id="UP000826300"/>
    </source>
</evidence>
<accession>A0A8G0ZRW5</accession>
<dbReference type="InterPro" id="IPR024072">
    <property type="entry name" value="DHFR-like_dom_sf"/>
</dbReference>
<dbReference type="Gene3D" id="3.40.430.10">
    <property type="entry name" value="Dihydrofolate Reductase, subunit A"/>
    <property type="match status" value="1"/>
</dbReference>
<proteinExistence type="predicted"/>
<keyword evidence="3" id="KW-1185">Reference proteome</keyword>
<dbReference type="InterPro" id="IPR002734">
    <property type="entry name" value="RibDG_C"/>
</dbReference>
<dbReference type="GO" id="GO:0008703">
    <property type="term" value="F:5-amino-6-(5-phosphoribosylamino)uracil reductase activity"/>
    <property type="evidence" value="ECO:0007669"/>
    <property type="project" value="InterPro"/>
</dbReference>